<dbReference type="GO" id="GO:0003677">
    <property type="term" value="F:DNA binding"/>
    <property type="evidence" value="ECO:0007669"/>
    <property type="project" value="UniProtKB-KW"/>
</dbReference>
<dbReference type="GO" id="GO:0003700">
    <property type="term" value="F:DNA-binding transcription factor activity"/>
    <property type="evidence" value="ECO:0007669"/>
    <property type="project" value="TreeGrafter"/>
</dbReference>
<dbReference type="Proteomes" id="UP000290921">
    <property type="component" value="Unassembled WGS sequence"/>
</dbReference>
<dbReference type="InterPro" id="IPR030489">
    <property type="entry name" value="TR_Rrf2-type_CS"/>
</dbReference>
<dbReference type="EMBL" id="QMAP01000016">
    <property type="protein sequence ID" value="RXI44741.1"/>
    <property type="molecule type" value="Genomic_DNA"/>
</dbReference>
<dbReference type="PROSITE" id="PS51197">
    <property type="entry name" value="HTH_RRF2_2"/>
    <property type="match status" value="1"/>
</dbReference>
<dbReference type="PROSITE" id="PS01332">
    <property type="entry name" value="HTH_RRF2_1"/>
    <property type="match status" value="1"/>
</dbReference>
<evidence type="ECO:0000313" key="3">
    <source>
        <dbReference type="Proteomes" id="UP000290921"/>
    </source>
</evidence>
<name>A0A4Q0V8S2_CLOTA</name>
<dbReference type="Pfam" id="PF02082">
    <property type="entry name" value="Rrf2"/>
    <property type="match status" value="1"/>
</dbReference>
<dbReference type="InterPro" id="IPR036388">
    <property type="entry name" value="WH-like_DNA-bd_sf"/>
</dbReference>
<dbReference type="AlphaFoldDB" id="A0A4Q0V8S2"/>
<reference evidence="2 3" key="1">
    <citation type="submission" date="2018-06" db="EMBL/GenBank/DDBJ databases">
        <title>Genome conservation of Clostridium tetani.</title>
        <authorList>
            <person name="Bruggemann H."/>
            <person name="Popoff M.R."/>
        </authorList>
    </citation>
    <scope>NUCLEOTIDE SEQUENCE [LARGE SCALE GENOMIC DNA]</scope>
    <source>
        <strain evidence="2 3">2017.061</strain>
    </source>
</reference>
<evidence type="ECO:0000256" key="1">
    <source>
        <dbReference type="ARBA" id="ARBA00023125"/>
    </source>
</evidence>
<sequence>MTLMQISTKGRYGLKAMVNIGVYSSLESVTKKSISEMEDISEKYLEQILSVLKKNGLINSKKGPQGGYTLARNDNEITVGDILRTLEGELEVVNLEEYNDGNIMELCLKRNVWNKLNKEINTLVDSITLEELVQEYKGYKNPGYMYYI</sequence>
<organism evidence="2 3">
    <name type="scientific">Clostridium tetani</name>
    <dbReference type="NCBI Taxonomy" id="1513"/>
    <lineage>
        <taxon>Bacteria</taxon>
        <taxon>Bacillati</taxon>
        <taxon>Bacillota</taxon>
        <taxon>Clostridia</taxon>
        <taxon>Eubacteriales</taxon>
        <taxon>Clostridiaceae</taxon>
        <taxon>Clostridium</taxon>
    </lineage>
</organism>
<dbReference type="PANTHER" id="PTHR33221:SF5">
    <property type="entry name" value="HTH-TYPE TRANSCRIPTIONAL REGULATOR ISCR"/>
    <property type="match status" value="1"/>
</dbReference>
<dbReference type="Gene3D" id="1.10.10.10">
    <property type="entry name" value="Winged helix-like DNA-binding domain superfamily/Winged helix DNA-binding domain"/>
    <property type="match status" value="1"/>
</dbReference>
<dbReference type="InterPro" id="IPR000944">
    <property type="entry name" value="Tscrpt_reg_Rrf2"/>
</dbReference>
<protein>
    <submittedName>
        <fullName evidence="2">Rrf2 family transcriptional regulator</fullName>
    </submittedName>
</protein>
<comment type="caution">
    <text evidence="2">The sequence shown here is derived from an EMBL/GenBank/DDBJ whole genome shotgun (WGS) entry which is preliminary data.</text>
</comment>
<gene>
    <name evidence="2" type="ORF">DP130_12945</name>
</gene>
<dbReference type="SUPFAM" id="SSF46785">
    <property type="entry name" value="Winged helix' DNA-binding domain"/>
    <property type="match status" value="1"/>
</dbReference>
<dbReference type="InterPro" id="IPR036390">
    <property type="entry name" value="WH_DNA-bd_sf"/>
</dbReference>
<dbReference type="NCBIfam" id="TIGR00738">
    <property type="entry name" value="rrf2_super"/>
    <property type="match status" value="1"/>
</dbReference>
<keyword evidence="1" id="KW-0238">DNA-binding</keyword>
<accession>A0A4Q0V8S2</accession>
<dbReference type="GO" id="GO:0005829">
    <property type="term" value="C:cytosol"/>
    <property type="evidence" value="ECO:0007669"/>
    <property type="project" value="TreeGrafter"/>
</dbReference>
<evidence type="ECO:0000313" key="2">
    <source>
        <dbReference type="EMBL" id="RXI44741.1"/>
    </source>
</evidence>
<dbReference type="PANTHER" id="PTHR33221">
    <property type="entry name" value="WINGED HELIX-TURN-HELIX TRANSCRIPTIONAL REGULATOR, RRF2 FAMILY"/>
    <property type="match status" value="1"/>
</dbReference>
<proteinExistence type="predicted"/>